<dbReference type="Gene3D" id="1.10.287.10">
    <property type="entry name" value="S15/NS1, RNA-binding"/>
    <property type="match status" value="1"/>
</dbReference>
<comment type="function">
    <text evidence="1">Forms an intersubunit bridge (bridge B4) with the 23S rRNA of the 50S subunit in the ribosome.</text>
</comment>
<keyword evidence="1 3" id="KW-0694">RNA-binding</keyword>
<dbReference type="SMART" id="SM01387">
    <property type="entry name" value="Ribosomal_S15"/>
    <property type="match status" value="1"/>
</dbReference>
<organism evidence="4 5">
    <name type="scientific">Candidatus Karelsulcia muelleri</name>
    <dbReference type="NCBI Taxonomy" id="336810"/>
    <lineage>
        <taxon>Bacteria</taxon>
        <taxon>Pseudomonadati</taxon>
        <taxon>Bacteroidota</taxon>
        <taxon>Flavobacteriia</taxon>
        <taxon>Flavobacteriales</taxon>
        <taxon>Candidatus Karelsulcia</taxon>
    </lineage>
</organism>
<dbReference type="GeneID" id="75050263"/>
<protein>
    <recommendedName>
        <fullName evidence="1">Small ribosomal subunit protein uS15</fullName>
    </recommendedName>
</protein>
<dbReference type="InterPro" id="IPR005290">
    <property type="entry name" value="Ribosomal_uS15_bac-type"/>
</dbReference>
<dbReference type="PANTHER" id="PTHR23321">
    <property type="entry name" value="RIBOSOMAL PROTEIN S15, BACTERIAL AND ORGANELLAR"/>
    <property type="match status" value="1"/>
</dbReference>
<reference evidence="4 5" key="2">
    <citation type="journal article" date="2016" name="Genome Announc.">
        <title>Complete Genome Sequences of the Obligate Symbionts 'Candidatus Sulcia muelleri' and 'Ca. Nasuia deltocephalinicola' from the Pestiferous Leafhopper Macrosteles quadripunctulatus (Hemiptera: Cicadellidae).</title>
        <authorList>
            <person name="Bennett G.M."/>
            <person name="Abba S."/>
            <person name="Kube M."/>
            <person name="Marzachi C."/>
        </authorList>
    </citation>
    <scope>NUCLEOTIDE SEQUENCE [LARGE SCALE GENOMIC DNA]</scope>
    <source>
        <strain evidence="4 5">PUNC</strain>
    </source>
</reference>
<dbReference type="GO" id="GO:0003735">
    <property type="term" value="F:structural constituent of ribosome"/>
    <property type="evidence" value="ECO:0007669"/>
    <property type="project" value="InterPro"/>
</dbReference>
<dbReference type="Pfam" id="PF00312">
    <property type="entry name" value="Ribosomal_S15"/>
    <property type="match status" value="1"/>
</dbReference>
<dbReference type="CDD" id="cd00353">
    <property type="entry name" value="Ribosomal_S15p_S13e"/>
    <property type="match status" value="1"/>
</dbReference>
<keyword evidence="1 2" id="KW-0689">Ribosomal protein</keyword>
<accession>A0A1B0YEK1</accession>
<comment type="similarity">
    <text evidence="1 2">Belongs to the universal ribosomal protein uS15 family.</text>
</comment>
<evidence type="ECO:0000313" key="5">
    <source>
        <dbReference type="Proteomes" id="UP000055698"/>
    </source>
</evidence>
<evidence type="ECO:0000256" key="2">
    <source>
        <dbReference type="RuleBase" id="RU003919"/>
    </source>
</evidence>
<dbReference type="AlphaFoldDB" id="A0A1B0YEK1"/>
<keyword evidence="1 3" id="KW-0699">rRNA-binding</keyword>
<keyword evidence="1 2" id="KW-0687">Ribonucleoprotein</keyword>
<dbReference type="HAMAP" id="MF_01343_B">
    <property type="entry name" value="Ribosomal_uS15_B"/>
    <property type="match status" value="1"/>
</dbReference>
<evidence type="ECO:0000256" key="1">
    <source>
        <dbReference type="HAMAP-Rule" id="MF_01343"/>
    </source>
</evidence>
<dbReference type="GO" id="GO:0006412">
    <property type="term" value="P:translation"/>
    <property type="evidence" value="ECO:0007669"/>
    <property type="project" value="UniProtKB-UniRule"/>
</dbReference>
<proteinExistence type="inferred from homology"/>
<sequence length="78" mass="9143">MDLNSNKKKIIIKNYGLSESDTGNCIVQIALLTFKIKNITNHLKYNKKDFNTERSLQILVSKRKKLLKYIEKKNKTQT</sequence>
<dbReference type="Proteomes" id="UP000055698">
    <property type="component" value="Chromosome"/>
</dbReference>
<dbReference type="GO" id="GO:0019843">
    <property type="term" value="F:rRNA binding"/>
    <property type="evidence" value="ECO:0007669"/>
    <property type="project" value="UniProtKB-UniRule"/>
</dbReference>
<dbReference type="InterPro" id="IPR000589">
    <property type="entry name" value="Ribosomal_uS15"/>
</dbReference>
<dbReference type="InterPro" id="IPR009068">
    <property type="entry name" value="uS15_NS1_RNA-bd_sf"/>
</dbReference>
<dbReference type="PANTHER" id="PTHR23321:SF26">
    <property type="entry name" value="SMALL RIBOSOMAL SUBUNIT PROTEIN US15M"/>
    <property type="match status" value="1"/>
</dbReference>
<gene>
    <name evidence="1" type="primary">rpsO</name>
    <name evidence="4" type="ORF">ASU30_117</name>
</gene>
<dbReference type="NCBIfam" id="TIGR00952">
    <property type="entry name" value="S15_bact"/>
    <property type="match status" value="1"/>
</dbReference>
<name>A0A1B0YEK1_9FLAO</name>
<dbReference type="RefSeq" id="WP_020931706.1">
    <property type="nucleotide sequence ID" value="NZ_AP028057.1"/>
</dbReference>
<reference evidence="5" key="1">
    <citation type="submission" date="2015-11" db="EMBL/GenBank/DDBJ databases">
        <title>Complete genome sequences of the obligate symbionts Candidatus Sulcia muelleri and Candidatus Nasuia deltocephalinicola from the pestiferous leafhopper, Macrosteles quadripunctulatus (Hemiptera: Cicadellidae).</title>
        <authorList>
            <person name="Bennett G.M."/>
            <person name="Abba S."/>
            <person name="Kube M."/>
            <person name="Marzachi C."/>
        </authorList>
    </citation>
    <scope>NUCLEOTIDE SEQUENCE [LARGE SCALE GENOMIC DNA]</scope>
    <source>
        <strain evidence="5">PUNC</strain>
    </source>
</reference>
<evidence type="ECO:0000256" key="3">
    <source>
        <dbReference type="RuleBase" id="RU004524"/>
    </source>
</evidence>
<dbReference type="GO" id="GO:0022627">
    <property type="term" value="C:cytosolic small ribosomal subunit"/>
    <property type="evidence" value="ECO:0007669"/>
    <property type="project" value="TreeGrafter"/>
</dbReference>
<dbReference type="OrthoDB" id="9799262at2"/>
<evidence type="ECO:0000313" key="4">
    <source>
        <dbReference type="EMBL" id="ALP70179.1"/>
    </source>
</evidence>
<comment type="subunit">
    <text evidence="1">Part of the 30S ribosomal subunit. Forms a bridge to the 50S subunit in the 70S ribosome, contacting the 23S rRNA.</text>
</comment>
<dbReference type="PROSITE" id="PS00362">
    <property type="entry name" value="RIBOSOMAL_S15"/>
    <property type="match status" value="1"/>
</dbReference>
<comment type="function">
    <text evidence="1 3">One of the primary rRNA binding proteins, it binds directly to 16S rRNA where it helps nucleate assembly of the platform of the 30S subunit by binding and bridging several RNA helices of the 16S rRNA.</text>
</comment>
<dbReference type="EMBL" id="CP013212">
    <property type="protein sequence ID" value="ALP70179.1"/>
    <property type="molecule type" value="Genomic_DNA"/>
</dbReference>
<dbReference type="SUPFAM" id="SSF47060">
    <property type="entry name" value="S15/NS1 RNA-binding domain"/>
    <property type="match status" value="1"/>
</dbReference>